<dbReference type="InterPro" id="IPR036661">
    <property type="entry name" value="Luciferase-like_sf"/>
</dbReference>
<dbReference type="SUPFAM" id="SSF51679">
    <property type="entry name" value="Bacterial luciferase-like"/>
    <property type="match status" value="1"/>
</dbReference>
<dbReference type="Gene3D" id="3.30.465.10">
    <property type="match status" value="1"/>
</dbReference>
<dbReference type="PROSITE" id="PS51387">
    <property type="entry name" value="FAD_PCMH"/>
    <property type="match status" value="1"/>
</dbReference>
<evidence type="ECO:0000256" key="1">
    <source>
        <dbReference type="ARBA" id="ARBA00001974"/>
    </source>
</evidence>
<proteinExistence type="inferred from homology"/>
<dbReference type="EMBL" id="QXEC01000011">
    <property type="protein sequence ID" value="RIV38038.1"/>
    <property type="molecule type" value="Genomic_DNA"/>
</dbReference>
<comment type="similarity">
    <text evidence="2">Belongs to the oxygen-dependent FAD-linked oxidoreductase family.</text>
</comment>
<dbReference type="InterPro" id="IPR016169">
    <property type="entry name" value="FAD-bd_PCMH_sub2"/>
</dbReference>
<keyword evidence="5" id="KW-0560">Oxidoreductase</keyword>
<dbReference type="AlphaFoldDB" id="A0A418MUH6"/>
<dbReference type="OrthoDB" id="9775082at2"/>
<evidence type="ECO:0000256" key="4">
    <source>
        <dbReference type="ARBA" id="ARBA00022827"/>
    </source>
</evidence>
<protein>
    <submittedName>
        <fullName evidence="7">LLM class flavin-dependent oxidoreductase</fullName>
    </submittedName>
</protein>
<keyword evidence="4" id="KW-0274">FAD</keyword>
<comment type="cofactor">
    <cofactor evidence="1">
        <name>FAD</name>
        <dbReference type="ChEBI" id="CHEBI:57692"/>
    </cofactor>
</comment>
<dbReference type="GO" id="GO:0016705">
    <property type="term" value="F:oxidoreductase activity, acting on paired donors, with incorporation or reduction of molecular oxygen"/>
    <property type="evidence" value="ECO:0007669"/>
    <property type="project" value="InterPro"/>
</dbReference>
<organism evidence="7 8">
    <name type="scientific">Micromonospora radicis</name>
    <dbReference type="NCBI Taxonomy" id="1894971"/>
    <lineage>
        <taxon>Bacteria</taxon>
        <taxon>Bacillati</taxon>
        <taxon>Actinomycetota</taxon>
        <taxon>Actinomycetes</taxon>
        <taxon>Micromonosporales</taxon>
        <taxon>Micromonosporaceae</taxon>
        <taxon>Micromonospora</taxon>
    </lineage>
</organism>
<name>A0A418MUH6_9ACTN</name>
<dbReference type="GO" id="GO:0071949">
    <property type="term" value="F:FAD binding"/>
    <property type="evidence" value="ECO:0007669"/>
    <property type="project" value="InterPro"/>
</dbReference>
<dbReference type="InterPro" id="IPR016166">
    <property type="entry name" value="FAD-bd_PCMH"/>
</dbReference>
<feature type="domain" description="FAD-binding PCMH-type" evidence="6">
    <location>
        <begin position="200"/>
        <end position="373"/>
    </location>
</feature>
<dbReference type="Gene3D" id="3.40.462.20">
    <property type="match status" value="1"/>
</dbReference>
<dbReference type="PROSITE" id="PS00862">
    <property type="entry name" value="OX2_COVAL_FAD"/>
    <property type="match status" value="1"/>
</dbReference>
<dbReference type="PANTHER" id="PTHR42973">
    <property type="entry name" value="BINDING OXIDOREDUCTASE, PUTATIVE (AFU_ORTHOLOGUE AFUA_1G17690)-RELATED"/>
    <property type="match status" value="1"/>
</dbReference>
<evidence type="ECO:0000256" key="2">
    <source>
        <dbReference type="ARBA" id="ARBA00005466"/>
    </source>
</evidence>
<evidence type="ECO:0000313" key="7">
    <source>
        <dbReference type="EMBL" id="RIV38038.1"/>
    </source>
</evidence>
<evidence type="ECO:0000313" key="8">
    <source>
        <dbReference type="Proteomes" id="UP000283832"/>
    </source>
</evidence>
<dbReference type="RefSeq" id="WP_119576237.1">
    <property type="nucleotide sequence ID" value="NZ_QXEC01000011.1"/>
</dbReference>
<accession>A0A418MUH6</accession>
<evidence type="ECO:0000256" key="3">
    <source>
        <dbReference type="ARBA" id="ARBA00022630"/>
    </source>
</evidence>
<comment type="caution">
    <text evidence="7">The sequence shown here is derived from an EMBL/GenBank/DDBJ whole genome shotgun (WGS) entry which is preliminary data.</text>
</comment>
<dbReference type="Gene3D" id="3.20.20.30">
    <property type="entry name" value="Luciferase-like domain"/>
    <property type="match status" value="1"/>
</dbReference>
<dbReference type="Pfam" id="PF01565">
    <property type="entry name" value="FAD_binding_4"/>
    <property type="match status" value="1"/>
</dbReference>
<keyword evidence="8" id="KW-1185">Reference proteome</keyword>
<dbReference type="Proteomes" id="UP000283832">
    <property type="component" value="Unassembled WGS sequence"/>
</dbReference>
<keyword evidence="3" id="KW-0285">Flavoprotein</keyword>
<dbReference type="InterPro" id="IPR016167">
    <property type="entry name" value="FAD-bd_PCMH_sub1"/>
</dbReference>
<dbReference type="SUPFAM" id="SSF56176">
    <property type="entry name" value="FAD-binding/transporter-associated domain-like"/>
    <property type="match status" value="1"/>
</dbReference>
<dbReference type="InterPro" id="IPR006093">
    <property type="entry name" value="Oxy_OxRdtase_FAD_BS"/>
</dbReference>
<evidence type="ECO:0000256" key="5">
    <source>
        <dbReference type="ARBA" id="ARBA00023002"/>
    </source>
</evidence>
<reference evidence="7 8" key="1">
    <citation type="submission" date="2018-08" db="EMBL/GenBank/DDBJ databases">
        <title>Jishengella sp. nov., isolated from a root of Azadirachta indica A. Juss. var. siamensis Valenton.</title>
        <authorList>
            <person name="Kuncharoen N."/>
            <person name="Tanasupawat S."/>
            <person name="Kudo T."/>
            <person name="Ohkuma M."/>
        </authorList>
    </citation>
    <scope>NUCLEOTIDE SEQUENCE [LARGE SCALE GENOMIC DNA]</scope>
    <source>
        <strain evidence="7 8">AZ1-13</strain>
    </source>
</reference>
<sequence length="616" mass="65227">MTIELGIALDLSGADGDPAVLADLARRAESAGLDLVVIDDSGRQPQPGLDPWTTAVWLAGRTTHIPIAVAPATNATDPPETGQPYPSVVAKAHQSLDVLAGSRLVAAQAGWTLASPDAGIDQIRRLAEAGAPVVVPVRSAAEIARLAALVAGDGRGTGRSAAVRARRRAGIDYDGVPTSLADVAVEPGDPAYRGVTSTYLRGGAPGLVLRPRTPAEVADALAFARRHRQLPLGIRSGGHGVSGRSTNDGGLVIDVGALNGIEVLDTERRLVRIGPGATWKQVAAELDRYGWALGSGDYGGVGVGGLATAGGIGLLSRRHGLTIDRLRAVELVLADGSQVRASKADNPDLFWAVRGAGANFGVATAFEFEVSEVGQVGWAQLVLVSTDLEKSLRRYGELASGAPRDTTVFLVTGRPRQGQSVLQLYAIVDQQDPDVIVERLTPFTELGSLVQQQVVLTPYKEVMALAADVGPDGHHGMGEPVSRSAFLPALTDDFARDTTRLLRSGLVHFFELRAMGGAITDTPADETAFAHRAPAFQVTAMGTDQGRLDAAWDGLAGHFDGLYLSFDTDLRPQRLHDAFPPRVLARLRTLKRRYDPGNLFRDNFNIDPQTTEEQTR</sequence>
<dbReference type="PANTHER" id="PTHR42973:SF39">
    <property type="entry name" value="FAD-BINDING PCMH-TYPE DOMAIN-CONTAINING PROTEIN"/>
    <property type="match status" value="1"/>
</dbReference>
<dbReference type="InterPro" id="IPR050416">
    <property type="entry name" value="FAD-linked_Oxidoreductase"/>
</dbReference>
<dbReference type="InterPro" id="IPR036318">
    <property type="entry name" value="FAD-bd_PCMH-like_sf"/>
</dbReference>
<evidence type="ECO:0000259" key="6">
    <source>
        <dbReference type="PROSITE" id="PS51387"/>
    </source>
</evidence>
<dbReference type="Gene3D" id="3.30.43.10">
    <property type="entry name" value="Uridine Diphospho-n-acetylenolpyruvylglucosamine Reductase, domain 2"/>
    <property type="match status" value="1"/>
</dbReference>
<dbReference type="InterPro" id="IPR006094">
    <property type="entry name" value="Oxid_FAD_bind_N"/>
</dbReference>
<gene>
    <name evidence="7" type="ORF">D2L64_13935</name>
</gene>